<dbReference type="GO" id="GO:0048193">
    <property type="term" value="P:Golgi vesicle transport"/>
    <property type="evidence" value="ECO:0007669"/>
    <property type="project" value="TreeGrafter"/>
</dbReference>
<organism>
    <name type="scientific">Culex quinquefasciatus</name>
    <name type="common">Southern house mosquito</name>
    <name type="synonym">Culex pungens</name>
    <dbReference type="NCBI Taxonomy" id="7176"/>
    <lineage>
        <taxon>Eukaryota</taxon>
        <taxon>Metazoa</taxon>
        <taxon>Ecdysozoa</taxon>
        <taxon>Arthropoda</taxon>
        <taxon>Hexapoda</taxon>
        <taxon>Insecta</taxon>
        <taxon>Pterygota</taxon>
        <taxon>Neoptera</taxon>
        <taxon>Endopterygota</taxon>
        <taxon>Diptera</taxon>
        <taxon>Nematocera</taxon>
        <taxon>Culicoidea</taxon>
        <taxon>Culicidae</taxon>
        <taxon>Culicinae</taxon>
        <taxon>Culicini</taxon>
        <taxon>Culex</taxon>
        <taxon>Culex</taxon>
    </lineage>
</organism>
<dbReference type="PANTHER" id="PTHR21345">
    <property type="entry name" value="SPIRE"/>
    <property type="match status" value="1"/>
</dbReference>
<keyword evidence="11" id="KW-0009">Actin-binding</keyword>
<dbReference type="GO" id="GO:0005886">
    <property type="term" value="C:plasma membrane"/>
    <property type="evidence" value="ECO:0007669"/>
    <property type="project" value="UniProtKB-SubCell"/>
</dbReference>
<proteinExistence type="inferred from homology"/>
<accession>B0WVB9</accession>
<dbReference type="InterPro" id="IPR029901">
    <property type="entry name" value="Spire"/>
</dbReference>
<evidence type="ECO:0000256" key="4">
    <source>
        <dbReference type="ARBA" id="ARBA00010956"/>
    </source>
</evidence>
<dbReference type="VEuPathDB" id="VectorBase:CPIJ011315"/>
<evidence type="ECO:0000256" key="7">
    <source>
        <dbReference type="ARBA" id="ARBA00022490"/>
    </source>
</evidence>
<reference evidence="15" key="1">
    <citation type="submission" date="2007-03" db="EMBL/GenBank/DDBJ databases">
        <title>Annotation of Culex pipiens quinquefasciatus.</title>
        <authorList>
            <consortium name="The Broad Institute Genome Sequencing Platform"/>
            <person name="Atkinson P.W."/>
            <person name="Hemingway J."/>
            <person name="Christensen B.M."/>
            <person name="Higgs S."/>
            <person name="Kodira C."/>
            <person name="Hannick L."/>
            <person name="Megy K."/>
            <person name="O'Leary S."/>
            <person name="Pearson M."/>
            <person name="Haas B.J."/>
            <person name="Mauceli E."/>
            <person name="Wortman J.R."/>
            <person name="Lee N.H."/>
            <person name="Guigo R."/>
            <person name="Stanke M."/>
            <person name="Alvarado L."/>
            <person name="Amedeo P."/>
            <person name="Antoine C.H."/>
            <person name="Arensburger P."/>
            <person name="Bidwell S.L."/>
            <person name="Crawford M."/>
            <person name="Camaro F."/>
            <person name="Devon K."/>
            <person name="Engels R."/>
            <person name="Hammond M."/>
            <person name="Howarth C."/>
            <person name="Koehrsen M."/>
            <person name="Lawson D."/>
            <person name="Montgomery P."/>
            <person name="Nene V."/>
            <person name="Nusbaum C."/>
            <person name="Puiu D."/>
            <person name="Romero-Severson J."/>
            <person name="Severson D.W."/>
            <person name="Shumway M."/>
            <person name="Sisk P."/>
            <person name="Stolte C."/>
            <person name="Zeng Q."/>
            <person name="Eisenstadt E."/>
            <person name="Fraser-Liggett C."/>
            <person name="Strausberg R."/>
            <person name="Galagan J."/>
            <person name="Birren B."/>
            <person name="Collins F.H."/>
        </authorList>
    </citation>
    <scope>NUCLEOTIDE SEQUENCE [LARGE SCALE GENOMIC DNA]</scope>
    <source>
        <strain evidence="15">JHB</strain>
    </source>
</reference>
<evidence type="ECO:0000256" key="3">
    <source>
        <dbReference type="ARBA" id="ARBA00004413"/>
    </source>
</evidence>
<reference evidence="16" key="2">
    <citation type="submission" date="2021-02" db="UniProtKB">
        <authorList>
            <consortium name="EnsemblMetazoa"/>
        </authorList>
    </citation>
    <scope>IDENTIFICATION</scope>
    <source>
        <strain evidence="16">JHB</strain>
    </source>
</reference>
<evidence type="ECO:0000256" key="6">
    <source>
        <dbReference type="ARBA" id="ARBA00022475"/>
    </source>
</evidence>
<keyword evidence="5" id="KW-0813">Transport</keyword>
<evidence type="ECO:0000259" key="14">
    <source>
        <dbReference type="Pfam" id="PF16474"/>
    </source>
</evidence>
<dbReference type="GO" id="GO:0015031">
    <property type="term" value="P:protein transport"/>
    <property type="evidence" value="ECO:0007669"/>
    <property type="project" value="UniProtKB-KW"/>
</dbReference>
<dbReference type="EnsemblMetazoa" id="CPIJ011315-RA">
    <property type="protein sequence ID" value="CPIJ011315-PA"/>
    <property type="gene ID" value="CPIJ011315"/>
</dbReference>
<dbReference type="GO" id="GO:0045010">
    <property type="term" value="P:actin nucleation"/>
    <property type="evidence" value="ECO:0007669"/>
    <property type="project" value="InterPro"/>
</dbReference>
<dbReference type="HOGENOM" id="CLU_1645387_0_0_1"/>
<dbReference type="GO" id="GO:0030659">
    <property type="term" value="C:cytoplasmic vesicle membrane"/>
    <property type="evidence" value="ECO:0007669"/>
    <property type="project" value="UniProtKB-SubCell"/>
</dbReference>
<evidence type="ECO:0000256" key="5">
    <source>
        <dbReference type="ARBA" id="ARBA00022448"/>
    </source>
</evidence>
<dbReference type="Gene3D" id="1.10.510.10">
    <property type="entry name" value="Transferase(Phosphotransferase) domain 1"/>
    <property type="match status" value="1"/>
</dbReference>
<evidence type="ECO:0000256" key="8">
    <source>
        <dbReference type="ARBA" id="ARBA00022737"/>
    </source>
</evidence>
<dbReference type="Pfam" id="PF16474">
    <property type="entry name" value="KIND"/>
    <property type="match status" value="1"/>
</dbReference>
<comment type="subcellular location">
    <subcellularLocation>
        <location evidence="3">Cell membrane</location>
        <topology evidence="3">Peripheral membrane protein</topology>
        <orientation evidence="3">Cytoplasmic side</orientation>
    </subcellularLocation>
    <subcellularLocation>
        <location evidence="2">Cytoplasm</location>
        <location evidence="2">Cytoskeleton</location>
    </subcellularLocation>
    <subcellularLocation>
        <location evidence="1">Cytoplasmic vesicle membrane</location>
        <topology evidence="1">Peripheral membrane protein</topology>
        <orientation evidence="1">Cytoplasmic side</orientation>
    </subcellularLocation>
</comment>
<dbReference type="GO" id="GO:0040038">
    <property type="term" value="P:polar body extrusion after meiotic divisions"/>
    <property type="evidence" value="ECO:0007669"/>
    <property type="project" value="TreeGrafter"/>
</dbReference>
<gene>
    <name evidence="16" type="primary">6043719</name>
    <name evidence="15" type="ORF">CpipJ_CPIJ011315</name>
</gene>
<dbReference type="AlphaFoldDB" id="B0WVB9"/>
<sequence length="161" mass="18068">MIAGEEPVLYSRPTLIQYSHPSAAYLRTDGPGPTNPGYALTDCADSIIYDLYRHGDEDEVISSRTTNDASRQHQKRRARFCSSRVSPSKPEDHYRAVCRALATETLELRTFLQRVCTGEGAEVLRLKAQAETSGKELEKIHFSDWMDLSAQSTLMTVRVSD</sequence>
<keyword evidence="12" id="KW-0206">Cytoskeleton</keyword>
<dbReference type="InParanoid" id="B0WVB9"/>
<evidence type="ECO:0000256" key="9">
    <source>
        <dbReference type="ARBA" id="ARBA00022927"/>
    </source>
</evidence>
<dbReference type="VEuPathDB" id="VectorBase:CQUJHB015837"/>
<evidence type="ECO:0000256" key="10">
    <source>
        <dbReference type="ARBA" id="ARBA00023136"/>
    </source>
</evidence>
<evidence type="ECO:0000256" key="2">
    <source>
        <dbReference type="ARBA" id="ARBA00004245"/>
    </source>
</evidence>
<evidence type="ECO:0000256" key="13">
    <source>
        <dbReference type="ARBA" id="ARBA00023329"/>
    </source>
</evidence>
<evidence type="ECO:0000313" key="17">
    <source>
        <dbReference type="Proteomes" id="UP000002320"/>
    </source>
</evidence>
<keyword evidence="10" id="KW-0472">Membrane</keyword>
<keyword evidence="13" id="KW-0968">Cytoplasmic vesicle</keyword>
<dbReference type="GO" id="GO:0036089">
    <property type="term" value="P:cleavage furrow formation"/>
    <property type="evidence" value="ECO:0007669"/>
    <property type="project" value="TreeGrafter"/>
</dbReference>
<feature type="domain" description="KIND" evidence="14">
    <location>
        <begin position="57"/>
        <end position="113"/>
    </location>
</feature>
<dbReference type="GO" id="GO:0051639">
    <property type="term" value="P:actin filament network formation"/>
    <property type="evidence" value="ECO:0007669"/>
    <property type="project" value="TreeGrafter"/>
</dbReference>
<keyword evidence="7" id="KW-0963">Cytoplasm</keyword>
<dbReference type="OrthoDB" id="10043757at2759"/>
<dbReference type="KEGG" id="cqu:CpipJ_CPIJ011315"/>
<dbReference type="GO" id="GO:0051295">
    <property type="term" value="P:establishment of meiotic spindle localization"/>
    <property type="evidence" value="ECO:0007669"/>
    <property type="project" value="TreeGrafter"/>
</dbReference>
<dbReference type="PANTHER" id="PTHR21345:SF3">
    <property type="entry name" value="PROTEIN SPIRE"/>
    <property type="match status" value="1"/>
</dbReference>
<dbReference type="InterPro" id="IPR011019">
    <property type="entry name" value="KIND_dom"/>
</dbReference>
<comment type="similarity">
    <text evidence="4">Belongs to the spire family.</text>
</comment>
<dbReference type="GO" id="GO:0030041">
    <property type="term" value="P:actin filament polymerization"/>
    <property type="evidence" value="ECO:0007669"/>
    <property type="project" value="TreeGrafter"/>
</dbReference>
<dbReference type="GO" id="GO:0008017">
    <property type="term" value="F:microtubule binding"/>
    <property type="evidence" value="ECO:0007669"/>
    <property type="project" value="TreeGrafter"/>
</dbReference>
<dbReference type="GO" id="GO:0003779">
    <property type="term" value="F:actin binding"/>
    <property type="evidence" value="ECO:0007669"/>
    <property type="project" value="UniProtKB-KW"/>
</dbReference>
<evidence type="ECO:0000313" key="15">
    <source>
        <dbReference type="EMBL" id="EDS35519.1"/>
    </source>
</evidence>
<evidence type="ECO:0000256" key="11">
    <source>
        <dbReference type="ARBA" id="ARBA00023203"/>
    </source>
</evidence>
<dbReference type="Proteomes" id="UP000002320">
    <property type="component" value="Unassembled WGS sequence"/>
</dbReference>
<dbReference type="GO" id="GO:0005938">
    <property type="term" value="C:cell cortex"/>
    <property type="evidence" value="ECO:0007669"/>
    <property type="project" value="TreeGrafter"/>
</dbReference>
<keyword evidence="9" id="KW-0653">Protein transport</keyword>
<dbReference type="GO" id="GO:0005856">
    <property type="term" value="C:cytoskeleton"/>
    <property type="evidence" value="ECO:0007669"/>
    <property type="project" value="UniProtKB-SubCell"/>
</dbReference>
<evidence type="ECO:0000313" key="16">
    <source>
        <dbReference type="EnsemblMetazoa" id="CPIJ011315-PA"/>
    </source>
</evidence>
<evidence type="ECO:0000256" key="1">
    <source>
        <dbReference type="ARBA" id="ARBA00004180"/>
    </source>
</evidence>
<dbReference type="EMBL" id="DS232122">
    <property type="protein sequence ID" value="EDS35519.1"/>
    <property type="molecule type" value="Genomic_DNA"/>
</dbReference>
<keyword evidence="8" id="KW-0677">Repeat</keyword>
<protein>
    <submittedName>
        <fullName evidence="15 16">Spire</fullName>
    </submittedName>
</protein>
<keyword evidence="17" id="KW-1185">Reference proteome</keyword>
<dbReference type="STRING" id="7176.B0WVB9"/>
<keyword evidence="6" id="KW-1003">Cell membrane</keyword>
<name>B0WVB9_CULQU</name>
<evidence type="ECO:0000256" key="12">
    <source>
        <dbReference type="ARBA" id="ARBA00023212"/>
    </source>
</evidence>